<dbReference type="RefSeq" id="XP_033446691.1">
    <property type="nucleotide sequence ID" value="XM_033598160.1"/>
</dbReference>
<name>A0A6A5RG15_9PLEO</name>
<dbReference type="AlphaFoldDB" id="A0A6A5RG15"/>
<reference evidence="1" key="1">
    <citation type="journal article" date="2020" name="Stud. Mycol.">
        <title>101 Dothideomycetes genomes: a test case for predicting lifestyles and emergence of pathogens.</title>
        <authorList>
            <person name="Haridas S."/>
            <person name="Albert R."/>
            <person name="Binder M."/>
            <person name="Bloem J."/>
            <person name="Labutti K."/>
            <person name="Salamov A."/>
            <person name="Andreopoulos B."/>
            <person name="Baker S."/>
            <person name="Barry K."/>
            <person name="Bills G."/>
            <person name="Bluhm B."/>
            <person name="Cannon C."/>
            <person name="Castanera R."/>
            <person name="Culley D."/>
            <person name="Daum C."/>
            <person name="Ezra D."/>
            <person name="Gonzalez J."/>
            <person name="Henrissat B."/>
            <person name="Kuo A."/>
            <person name="Liang C."/>
            <person name="Lipzen A."/>
            <person name="Lutzoni F."/>
            <person name="Magnuson J."/>
            <person name="Mondo S."/>
            <person name="Nolan M."/>
            <person name="Ohm R."/>
            <person name="Pangilinan J."/>
            <person name="Park H.-J."/>
            <person name="Ramirez L."/>
            <person name="Alfaro M."/>
            <person name="Sun H."/>
            <person name="Tritt A."/>
            <person name="Yoshinaga Y."/>
            <person name="Zwiers L.-H."/>
            <person name="Turgeon B."/>
            <person name="Goodwin S."/>
            <person name="Spatafora J."/>
            <person name="Crous P."/>
            <person name="Grigoriev I."/>
        </authorList>
    </citation>
    <scope>NUCLEOTIDE SEQUENCE</scope>
    <source>
        <strain evidence="1">CBS 183.55</strain>
    </source>
</reference>
<proteinExistence type="predicted"/>
<accession>A0A6A5RG15</accession>
<evidence type="ECO:0000313" key="1">
    <source>
        <dbReference type="EMBL" id="KAF1926439.1"/>
    </source>
</evidence>
<gene>
    <name evidence="1" type="ORF">M421DRAFT_93985</name>
</gene>
<dbReference type="EMBL" id="ML978977">
    <property type="protein sequence ID" value="KAF1926439.1"/>
    <property type="molecule type" value="Genomic_DNA"/>
</dbReference>
<keyword evidence="2" id="KW-1185">Reference proteome</keyword>
<protein>
    <submittedName>
        <fullName evidence="1">Uncharacterized protein</fullName>
    </submittedName>
</protein>
<dbReference type="GeneID" id="54355827"/>
<sequence>MDTARFEPASPYLCSDKESYQCSSYPGRRPRGRLDHMPSELIGSALLNTIINAGVVGVVRWMNVNLNVCSKARFEPASSLPPEKAGYLTNGDSQKKSFLFWALPLTEGPKTGRPSSGSPLRPHALVLDENDCNKKKINTDIVRSVNSKKKVSAHGHGKILNQISLSLYSGASDYGAAAHLASPPRQHALGFVEKHRTRLMLEYVPIFRPTESKKNLHLNVRNSKLHELQSPFANRESRSKATV</sequence>
<evidence type="ECO:0000313" key="2">
    <source>
        <dbReference type="Proteomes" id="UP000800082"/>
    </source>
</evidence>
<dbReference type="Proteomes" id="UP000800082">
    <property type="component" value="Unassembled WGS sequence"/>
</dbReference>
<organism evidence="1 2">
    <name type="scientific">Didymella exigua CBS 183.55</name>
    <dbReference type="NCBI Taxonomy" id="1150837"/>
    <lineage>
        <taxon>Eukaryota</taxon>
        <taxon>Fungi</taxon>
        <taxon>Dikarya</taxon>
        <taxon>Ascomycota</taxon>
        <taxon>Pezizomycotina</taxon>
        <taxon>Dothideomycetes</taxon>
        <taxon>Pleosporomycetidae</taxon>
        <taxon>Pleosporales</taxon>
        <taxon>Pleosporineae</taxon>
        <taxon>Didymellaceae</taxon>
        <taxon>Didymella</taxon>
    </lineage>
</organism>